<dbReference type="AlphaFoldDB" id="A0A9P6KGQ1"/>
<comment type="catalytic activity">
    <reaction evidence="1">
        <text>Endonucleolytic cleavage of RNA, removing extra 3' nucleotides from tRNA precursor, generating 3' termini of tRNAs. A 3'-hydroxy group is left at the tRNA terminus and a 5'-phosphoryl group is left at the trailer molecule.</text>
        <dbReference type="EC" id="3.1.26.11"/>
    </reaction>
</comment>
<dbReference type="GO" id="GO:0042781">
    <property type="term" value="F:3'-tRNA processing endoribonuclease activity"/>
    <property type="evidence" value="ECO:0007669"/>
    <property type="project" value="UniProtKB-EC"/>
</dbReference>
<dbReference type="GO" id="GO:0046872">
    <property type="term" value="F:metal ion binding"/>
    <property type="evidence" value="ECO:0007669"/>
    <property type="project" value="UniProtKB-KW"/>
</dbReference>
<evidence type="ECO:0000256" key="8">
    <source>
        <dbReference type="ARBA" id="ARBA00022759"/>
    </source>
</evidence>
<dbReference type="GO" id="GO:0005739">
    <property type="term" value="C:mitochondrion"/>
    <property type="evidence" value="ECO:0007669"/>
    <property type="project" value="TreeGrafter"/>
</dbReference>
<evidence type="ECO:0000313" key="17">
    <source>
        <dbReference type="Proteomes" id="UP000780801"/>
    </source>
</evidence>
<dbReference type="Pfam" id="PF13691">
    <property type="entry name" value="Lactamase_B_4"/>
    <property type="match status" value="1"/>
</dbReference>
<keyword evidence="8" id="KW-0255">Endonuclease</keyword>
<dbReference type="SUPFAM" id="SSF56281">
    <property type="entry name" value="Metallo-hydrolase/oxidoreductase"/>
    <property type="match status" value="2"/>
</dbReference>
<keyword evidence="13" id="KW-0732">Signal</keyword>
<dbReference type="InterPro" id="IPR047151">
    <property type="entry name" value="RNZ2-like"/>
</dbReference>
<evidence type="ECO:0000256" key="10">
    <source>
        <dbReference type="ARBA" id="ARBA00022833"/>
    </source>
</evidence>
<keyword evidence="7" id="KW-0479">Metal-binding</keyword>
<dbReference type="PANTHER" id="PTHR12553:SF49">
    <property type="entry name" value="ZINC PHOSPHODIESTERASE ELAC PROTEIN 2"/>
    <property type="match status" value="1"/>
</dbReference>
<feature type="compositionally biased region" description="Basic and acidic residues" evidence="12">
    <location>
        <begin position="1169"/>
        <end position="1182"/>
    </location>
</feature>
<dbReference type="PRINTS" id="PR00081">
    <property type="entry name" value="GDHRDH"/>
</dbReference>
<dbReference type="GO" id="GO:1990180">
    <property type="term" value="P:mitochondrial tRNA 3'-end processing"/>
    <property type="evidence" value="ECO:0007669"/>
    <property type="project" value="TreeGrafter"/>
</dbReference>
<dbReference type="InterPro" id="IPR036866">
    <property type="entry name" value="RibonucZ/Hydroxyglut_hydro"/>
</dbReference>
<dbReference type="InterPro" id="IPR002347">
    <property type="entry name" value="SDR_fam"/>
</dbReference>
<organism evidence="16 17">
    <name type="scientific">Lunasporangiospora selenospora</name>
    <dbReference type="NCBI Taxonomy" id="979761"/>
    <lineage>
        <taxon>Eukaryota</taxon>
        <taxon>Fungi</taxon>
        <taxon>Fungi incertae sedis</taxon>
        <taxon>Mucoromycota</taxon>
        <taxon>Mortierellomycotina</taxon>
        <taxon>Mortierellomycetes</taxon>
        <taxon>Mortierellales</taxon>
        <taxon>Mortierellaceae</taxon>
        <taxon>Lunasporangiospora</taxon>
    </lineage>
</organism>
<evidence type="ECO:0000256" key="3">
    <source>
        <dbReference type="ARBA" id="ARBA00007823"/>
    </source>
</evidence>
<keyword evidence="11" id="KW-0521">NADP</keyword>
<feature type="region of interest" description="Disordered" evidence="12">
    <location>
        <begin position="1157"/>
        <end position="1184"/>
    </location>
</feature>
<dbReference type="EMBL" id="JAABOA010000298">
    <property type="protein sequence ID" value="KAF9584919.1"/>
    <property type="molecule type" value="Genomic_DNA"/>
</dbReference>
<dbReference type="EC" id="3.1.26.11" evidence="4"/>
<gene>
    <name evidence="16" type="primary">ELAC2_2</name>
    <name evidence="16" type="ORF">BGW38_004670</name>
</gene>
<keyword evidence="17" id="KW-1185">Reference proteome</keyword>
<evidence type="ECO:0000259" key="15">
    <source>
        <dbReference type="Pfam" id="PF13691"/>
    </source>
</evidence>
<dbReference type="InterPro" id="IPR036291">
    <property type="entry name" value="NAD(P)-bd_dom_sf"/>
</dbReference>
<keyword evidence="9" id="KW-0378">Hydrolase</keyword>
<evidence type="ECO:0000256" key="2">
    <source>
        <dbReference type="ARBA" id="ARBA00001947"/>
    </source>
</evidence>
<dbReference type="Pfam" id="PF00106">
    <property type="entry name" value="adh_short"/>
    <property type="match status" value="2"/>
</dbReference>
<evidence type="ECO:0000256" key="9">
    <source>
        <dbReference type="ARBA" id="ARBA00022801"/>
    </source>
</evidence>
<evidence type="ECO:0000256" key="4">
    <source>
        <dbReference type="ARBA" id="ARBA00012477"/>
    </source>
</evidence>
<sequence>MASHAFIFGAILALPLVLSRAFTAHKPARTTLISPESERVVIIGASSGIGSELARIYAERHAHLILVARRLELLQQLSQELCPSAGSIHIIQADVTLPEDVSKVTLESLQALDGRVDTLIICAGVISVLPFEELAGIDPSKSWKNCSPSSLAESDASSSTSSSERFSHLMPSNAQAALEASQRIMNVNYHAPLNLTSYFLPALKQTGPAGNIIVVSSMAGKISAPTRSIYCGSKHAAQGFFDALGMEVERSGVHVSIVSPGTVSTDLRNSAVDLPPTDSSPAASEKKEVAGTKKGAISARACAEGIVRGSDLRLHNVVMPWFYHVSIVLQIVSPSLILSTGTPDCPPSIALCFDTQRYLFNCGEGTQRLCTESRFKYAKLQTMLFTRVQWDCIGGLPGLLLTVSNVGSQYMKIMGPENLLHALLSARFFTYRNRMEVMAIEFNEEHKRQEQDDFLRTTAVFAYPTQVAQDQSTPVHCDPQTQDPTEARAIRERFLTGMFNLTRFGDNIESQQQRDRSGPQEPRTGPNLINLLMAAGAACTPKEAGGAPRMSDADADLDDADTCVTNDTGDASLIKGLQAMLEGRGTTQPRTRPNPVALSYICQCPDYKGKFDAAAARALGVKPGPAYRDLVNGKSVLSTDGVTIVNPEQVIQGARPGRVFIIVDCPSTDYIESLVHSKEFETYYCSSSLENDKADQNLIAECIVHLAGKEVMTDTRYQAWMKRFGPQSQHIIVHEESCGQPLVWRDHALSAFGLSELDQNIFPLPFYDNQPSYDVQGLATSKPLEGVRVMAAKPLMTFHLEPRPGLDLSDVVPIMELERPPQSVSLNHAAQSHEPDDPIPGKDVVLTALGTGSSQASKYRNVSATMLSIPGHGNMLLDVGEGTYGQMFRLFGKHRPSPLSSIPMQSTSVDGQLKALRGIFISHLHADHHLGIVTVIDNWNKLRDKDHDKLYLIGPTKFNSFLSELSDTQNFGYDNVQFIDCADLLISSDLYHQQPGVSDPRFKVPDVITAVLSSSTSSKPSVQITTDGIIHNQTATMDDDSKGRLQGLLDVTGFREILTVPVNHCRSSYGISFCHNQGWRILYSGDTRPAESLVRLGQAGSVPVTVLLHEATFEDDMLIEALKKSHSTMSEALAVGEAMSARFTVLTHFSQRYPNIPRFESDQSDSDEDHNGSNEPTRKDQSMTRAKSCANVGLCFDMMQVRFDEIPRLSSFLPALRRLYGAQGDDSTEDVNNL</sequence>
<evidence type="ECO:0000256" key="1">
    <source>
        <dbReference type="ARBA" id="ARBA00000402"/>
    </source>
</evidence>
<comment type="similarity">
    <text evidence="3">Belongs to the RNase Z family.</text>
</comment>
<feature type="region of interest" description="Disordered" evidence="12">
    <location>
        <begin position="505"/>
        <end position="526"/>
    </location>
</feature>
<dbReference type="InterPro" id="IPR027794">
    <property type="entry name" value="tRNase_Z_dom"/>
</dbReference>
<feature type="chain" id="PRO_5040221293" description="ribonuclease Z" evidence="13">
    <location>
        <begin position="22"/>
        <end position="1234"/>
    </location>
</feature>
<comment type="caution">
    <text evidence="16">The sequence shown here is derived from an EMBL/GenBank/DDBJ whole genome shotgun (WGS) entry which is preliminary data.</text>
</comment>
<keyword evidence="6" id="KW-0540">Nuclease</keyword>
<proteinExistence type="inferred from homology"/>
<feature type="domain" description="Metallo-beta-lactamase" evidence="14">
    <location>
        <begin position="862"/>
        <end position="1098"/>
    </location>
</feature>
<keyword evidence="5" id="KW-0819">tRNA processing</keyword>
<feature type="domain" description="tRNase Z endonuclease" evidence="15">
    <location>
        <begin position="337"/>
        <end position="395"/>
    </location>
</feature>
<dbReference type="Gene3D" id="3.40.50.720">
    <property type="entry name" value="NAD(P)-binding Rossmann-like Domain"/>
    <property type="match status" value="1"/>
</dbReference>
<dbReference type="SUPFAM" id="SSF51735">
    <property type="entry name" value="NAD(P)-binding Rossmann-fold domains"/>
    <property type="match status" value="1"/>
</dbReference>
<dbReference type="Proteomes" id="UP000780801">
    <property type="component" value="Unassembled WGS sequence"/>
</dbReference>
<evidence type="ECO:0000256" key="11">
    <source>
        <dbReference type="ARBA" id="ARBA00022857"/>
    </source>
</evidence>
<accession>A0A9P6KGQ1</accession>
<protein>
    <recommendedName>
        <fullName evidence="4">ribonuclease Z</fullName>
        <ecNumber evidence="4">3.1.26.11</ecNumber>
    </recommendedName>
</protein>
<dbReference type="PROSITE" id="PS00061">
    <property type="entry name" value="ADH_SHORT"/>
    <property type="match status" value="1"/>
</dbReference>
<evidence type="ECO:0000256" key="5">
    <source>
        <dbReference type="ARBA" id="ARBA00022694"/>
    </source>
</evidence>
<dbReference type="CDD" id="cd07718">
    <property type="entry name" value="RNaseZ_ELAC1_ELAC2-C-term-like_MBL-fold"/>
    <property type="match status" value="1"/>
</dbReference>
<evidence type="ECO:0000256" key="12">
    <source>
        <dbReference type="SAM" id="MobiDB-lite"/>
    </source>
</evidence>
<evidence type="ECO:0000256" key="6">
    <source>
        <dbReference type="ARBA" id="ARBA00022722"/>
    </source>
</evidence>
<evidence type="ECO:0000256" key="13">
    <source>
        <dbReference type="SAM" id="SignalP"/>
    </source>
</evidence>
<dbReference type="OrthoDB" id="527344at2759"/>
<feature type="signal peptide" evidence="13">
    <location>
        <begin position="1"/>
        <end position="21"/>
    </location>
</feature>
<dbReference type="InterPro" id="IPR001279">
    <property type="entry name" value="Metallo-B-lactamas"/>
</dbReference>
<dbReference type="Gene3D" id="3.60.15.10">
    <property type="entry name" value="Ribonuclease Z/Hydroxyacylglutathione hydrolase-like"/>
    <property type="match status" value="2"/>
</dbReference>
<dbReference type="Pfam" id="PF00753">
    <property type="entry name" value="Lactamase_B"/>
    <property type="match status" value="1"/>
</dbReference>
<name>A0A9P6KGQ1_9FUNG</name>
<evidence type="ECO:0000256" key="7">
    <source>
        <dbReference type="ARBA" id="ARBA00022723"/>
    </source>
</evidence>
<keyword evidence="10" id="KW-0862">Zinc</keyword>
<reference evidence="16" key="1">
    <citation type="journal article" date="2020" name="Fungal Divers.">
        <title>Resolving the Mortierellaceae phylogeny through synthesis of multi-gene phylogenetics and phylogenomics.</title>
        <authorList>
            <person name="Vandepol N."/>
            <person name="Liber J."/>
            <person name="Desiro A."/>
            <person name="Na H."/>
            <person name="Kennedy M."/>
            <person name="Barry K."/>
            <person name="Grigoriev I.V."/>
            <person name="Miller A.N."/>
            <person name="O'Donnell K."/>
            <person name="Stajich J.E."/>
            <person name="Bonito G."/>
        </authorList>
    </citation>
    <scope>NUCLEOTIDE SEQUENCE</scope>
    <source>
        <strain evidence="16">KOD1015</strain>
    </source>
</reference>
<feature type="region of interest" description="Disordered" evidence="12">
    <location>
        <begin position="268"/>
        <end position="291"/>
    </location>
</feature>
<dbReference type="PANTHER" id="PTHR12553">
    <property type="entry name" value="ZINC PHOSPHODIESTERASE ELAC PROTEIN 2"/>
    <property type="match status" value="1"/>
</dbReference>
<evidence type="ECO:0000259" key="14">
    <source>
        <dbReference type="Pfam" id="PF00753"/>
    </source>
</evidence>
<comment type="cofactor">
    <cofactor evidence="2">
        <name>Zn(2+)</name>
        <dbReference type="ChEBI" id="CHEBI:29105"/>
    </cofactor>
</comment>
<evidence type="ECO:0000313" key="16">
    <source>
        <dbReference type="EMBL" id="KAF9584919.1"/>
    </source>
</evidence>
<dbReference type="InterPro" id="IPR020904">
    <property type="entry name" value="Sc_DH/Rdtase_CS"/>
</dbReference>